<feature type="transmembrane region" description="Helical" evidence="7">
    <location>
        <begin position="144"/>
        <end position="168"/>
    </location>
</feature>
<evidence type="ECO:0000256" key="7">
    <source>
        <dbReference type="HAMAP-Rule" id="MF_00672"/>
    </source>
</evidence>
<gene>
    <name evidence="8" type="ORF">ACFO3Q_07070</name>
</gene>
<comment type="subcellular location">
    <subcellularLocation>
        <location evidence="1 7">Cell membrane</location>
        <topology evidence="1 7">Multi-pass membrane protein</topology>
    </subcellularLocation>
</comment>
<evidence type="ECO:0000256" key="1">
    <source>
        <dbReference type="ARBA" id="ARBA00004651"/>
    </source>
</evidence>
<name>A0ABV9NJC3_9GAMM</name>
<keyword evidence="6 7" id="KW-0472">Membrane</keyword>
<evidence type="ECO:0000256" key="6">
    <source>
        <dbReference type="ARBA" id="ARBA00023136"/>
    </source>
</evidence>
<dbReference type="HAMAP" id="MF_00672">
    <property type="entry name" value="UPF0761"/>
    <property type="match status" value="1"/>
</dbReference>
<feature type="transmembrane region" description="Helical" evidence="7">
    <location>
        <begin position="257"/>
        <end position="279"/>
    </location>
</feature>
<protein>
    <recommendedName>
        <fullName evidence="7">UPF0761 membrane protein ACFO3Q_07070</fullName>
    </recommendedName>
</protein>
<keyword evidence="5 7" id="KW-1133">Transmembrane helix</keyword>
<reference evidence="9" key="1">
    <citation type="journal article" date="2019" name="Int. J. Syst. Evol. Microbiol.">
        <title>The Global Catalogue of Microorganisms (GCM) 10K type strain sequencing project: providing services to taxonomists for standard genome sequencing and annotation.</title>
        <authorList>
            <consortium name="The Broad Institute Genomics Platform"/>
            <consortium name="The Broad Institute Genome Sequencing Center for Infectious Disease"/>
            <person name="Wu L."/>
            <person name="Ma J."/>
        </authorList>
    </citation>
    <scope>NUCLEOTIDE SEQUENCE [LARGE SCALE GENOMIC DNA]</scope>
    <source>
        <strain evidence="9">CGMCC 1.13574</strain>
    </source>
</reference>
<dbReference type="InterPro" id="IPR017039">
    <property type="entry name" value="Virul_fac_BrkB"/>
</dbReference>
<comment type="caution">
    <text evidence="8">The sequence shown here is derived from an EMBL/GenBank/DDBJ whole genome shotgun (WGS) entry which is preliminary data.</text>
</comment>
<dbReference type="RefSeq" id="WP_377003935.1">
    <property type="nucleotide sequence ID" value="NZ_JBHSGG010000017.1"/>
</dbReference>
<dbReference type="EMBL" id="JBHSGG010000017">
    <property type="protein sequence ID" value="MFC4727930.1"/>
    <property type="molecule type" value="Genomic_DNA"/>
</dbReference>
<keyword evidence="3" id="KW-0997">Cell inner membrane</keyword>
<accession>A0ABV9NJC3</accession>
<evidence type="ECO:0000313" key="8">
    <source>
        <dbReference type="EMBL" id="MFC4727930.1"/>
    </source>
</evidence>
<evidence type="ECO:0000313" key="9">
    <source>
        <dbReference type="Proteomes" id="UP001595892"/>
    </source>
</evidence>
<proteinExistence type="inferred from homology"/>
<dbReference type="Proteomes" id="UP001595892">
    <property type="component" value="Unassembled WGS sequence"/>
</dbReference>
<evidence type="ECO:0000256" key="2">
    <source>
        <dbReference type="ARBA" id="ARBA00022475"/>
    </source>
</evidence>
<feature type="transmembrane region" description="Helical" evidence="7">
    <location>
        <begin position="217"/>
        <end position="237"/>
    </location>
</feature>
<evidence type="ECO:0000256" key="4">
    <source>
        <dbReference type="ARBA" id="ARBA00022692"/>
    </source>
</evidence>
<dbReference type="PANTHER" id="PTHR30213:SF0">
    <property type="entry name" value="UPF0761 MEMBRANE PROTEIN YIHY"/>
    <property type="match status" value="1"/>
</dbReference>
<keyword evidence="4 7" id="KW-0812">Transmembrane</keyword>
<evidence type="ECO:0000256" key="5">
    <source>
        <dbReference type="ARBA" id="ARBA00022989"/>
    </source>
</evidence>
<dbReference type="PANTHER" id="PTHR30213">
    <property type="entry name" value="INNER MEMBRANE PROTEIN YHJD"/>
    <property type="match status" value="1"/>
</dbReference>
<sequence>MQPLTVLRAWAERIDRERIRSFSLFLWRRFRDDRCLEVAGSLSYTTVFALVPLATAVFGVLSAFPVFSDWSERLTHFVFQNFVPGSARAVEEYLTGFAAAASRLTMVGVITLLAIALWTMASVEATFNRIWRVRTTRPSMTRFLVYWTVLTLGALMAVAALAASSFLFALPGFSGLGTPSLVERLLRLLPWLIELAVFTLAYAVIPNRTVALRHAVAGGLLATVLFEAAKWGFALYLRNASYQQIYGALAVLPIFLFWLYLSWVVVLLGATFAAALSAFRYQPAAMRLPPGYELFGMLRLLGRLRQARARGRGLRTDIIHLLEPCLTDDMLQRMLGELADIRVVQRSEHGEWLLTRDLDDISLDELYESAALRVPIAEARLPCRDDALGRAAAAALDDLRLPMRDALRRSVGSYLNDIEEPALP</sequence>
<feature type="transmembrane region" description="Helical" evidence="7">
    <location>
        <begin position="104"/>
        <end position="123"/>
    </location>
</feature>
<dbReference type="Pfam" id="PF03631">
    <property type="entry name" value="Virul_fac_BrkB"/>
    <property type="match status" value="1"/>
</dbReference>
<keyword evidence="9" id="KW-1185">Reference proteome</keyword>
<feature type="transmembrane region" description="Helical" evidence="7">
    <location>
        <begin position="188"/>
        <end position="205"/>
    </location>
</feature>
<comment type="similarity">
    <text evidence="7">Belongs to the UPF0761 family.</text>
</comment>
<organism evidence="8 9">
    <name type="scientific">Coralloluteibacterium thermophilum</name>
    <dbReference type="NCBI Taxonomy" id="2707049"/>
    <lineage>
        <taxon>Bacteria</taxon>
        <taxon>Pseudomonadati</taxon>
        <taxon>Pseudomonadota</taxon>
        <taxon>Gammaproteobacteria</taxon>
        <taxon>Lysobacterales</taxon>
        <taxon>Lysobacteraceae</taxon>
        <taxon>Coralloluteibacterium</taxon>
    </lineage>
</organism>
<dbReference type="NCBIfam" id="TIGR00765">
    <property type="entry name" value="yihY_not_rbn"/>
    <property type="match status" value="1"/>
</dbReference>
<dbReference type="InterPro" id="IPR023679">
    <property type="entry name" value="UPF0761_bac"/>
</dbReference>
<evidence type="ECO:0000256" key="3">
    <source>
        <dbReference type="ARBA" id="ARBA00022519"/>
    </source>
</evidence>
<feature type="transmembrane region" description="Helical" evidence="7">
    <location>
        <begin position="38"/>
        <end position="64"/>
    </location>
</feature>
<keyword evidence="2 7" id="KW-1003">Cell membrane</keyword>